<dbReference type="Gene3D" id="3.40.50.300">
    <property type="entry name" value="P-loop containing nucleotide triphosphate hydrolases"/>
    <property type="match status" value="1"/>
</dbReference>
<dbReference type="Proteomes" id="UP001313282">
    <property type="component" value="Unassembled WGS sequence"/>
</dbReference>
<sequence length="1512" mass="171918">MDSKPQKRKLKAFRFKLPFRSSNHNAANALGGQQPPLQSPDSRSIIPNLIFHPVSSGGLAIAGFNIGKGSQKTTTNSAGSSPQISHTCLPAVTTPPAPVVPAPPSPSLSPLSRSLPQPHTGALSATSAAANLASPDLWKAASDKLKESEREYINNGNLSNKPWSSIADDLDAQIKSLRDDSQNTAWELKWRGRTVKLRGIAERVAELLQKFKEVGDVAVQYDPVHAALPWAGVRYLLQVVVSEFECQEAILIGVETVGKMLVRFTAYEKMYLGVGLPHEDALKNSLVELYFLILRFLIKSKRRFEESKLSLVGKAFVPQDYLKKLDRIRLAEEESMKDIRTAADQLNETHLASIDTSIQENYKKLEIIVNYVKDTNNQISQVDRKLDKIIDNLKEKERGEALAWVSPINHELDHEGIFSSIMEGTCSWLHNEPKFIEWRNSAPSSIFWLRGDPGFGKTRITSSVIGLLLRERELKPNDCTCIAYFYCDGKEGGKLKTDPTHIICSLLKQMARLATDKPLQPALAEVYKKRLLSGNKSSSPSLTEASQIISRIGDDNLYSTITIIIDGLDEAEQSSRRYLIKALIDLVQKSKTRVKIFLSSRPHEDDLNIQLRDVTRHSIDLLDTSADVELFIDEMMSDYVKERWFLPHLSDDKRTVLAIEVTRELKKLCRGMFLWAELQMKEICKLAGESQIKECLKNLPIGLEKTYERIFDKIRNDGLKYTQQIVDTAFKWVLGAARSLRPGELVGAIRETTKTMDLNLDYILEKCGNLLVLDDTKDEIRFIHFSAIEYVRRTEKVLPGCSFQEDECYNSVTLGCLTYLSDPRSRRFDPSVLYDFWAQNYLFFYFVEEVFKKDAPQIKKDFKQDPSKLGATKEPGLEFTTFVYDQWLLQLRKSLDHSDKVFMALRGFLGTDAGETGASSLSQKTSIHPSCICAFQSVAEYLTCVMQESKRHHGDEYTKILQELHEKWDHTSTPDVMWQFLAVSRAAQDRAHIWGELQQHPAVKFWNGFDDRNISFFTPKPSPFLFACCIGAERYIKWAHERSGSIAKGCLSLSTIRFRNATHRNIPHTSQLFRESFNAIVNLPNFTTTESEIVDYLVLLFGNVDLETWFPCAELVIERHTQFGVDPFCVARFALYVSCRSRFGYGAPRNIVSTLSDTSKYPAEILMQRDVKLQLNSQNLWSWLVYGFVETGGGVLHYKDCGGFQKYLPEAPCYILDLSEAQPWDFVSIMQSWIEEGVYINITGKWGSLCHVLLFCFIPQWPEELSRHISEEFDKTFVLLLDSNNINIKQLPDPQDKSKTHFDINIRHPCTGETPLEYALRLADEDNAVVVGLLRHGSKITKRAAFMIAMTWNREDKKLLEGAMASKISRIARRLSDNFIKALRKGHSRKLIKMVKNGYDLQAIFKGYPDFAQWVQDIIGTPSGRLAMTPHPQAELPNLGQYKITEDFLEKLWGTRANLARQPTPEDRERVRSELLDTCLGRRSFEEEVERTRERAYQEWLGTEGTAEVPLG</sequence>
<dbReference type="Pfam" id="PF24883">
    <property type="entry name" value="NPHP3_N"/>
    <property type="match status" value="1"/>
</dbReference>
<keyword evidence="1" id="KW-0677">Repeat</keyword>
<reference evidence="6 7" key="1">
    <citation type="submission" date="2019-10" db="EMBL/GenBank/DDBJ databases">
        <authorList>
            <person name="Palmer J.M."/>
        </authorList>
    </citation>
    <scope>NUCLEOTIDE SEQUENCE [LARGE SCALE GENOMIC DNA]</scope>
    <source>
        <strain evidence="6 7">TWF718</strain>
    </source>
</reference>
<dbReference type="SUPFAM" id="SSF52540">
    <property type="entry name" value="P-loop containing nucleoside triphosphate hydrolases"/>
    <property type="match status" value="1"/>
</dbReference>
<evidence type="ECO:0000313" key="7">
    <source>
        <dbReference type="Proteomes" id="UP001313282"/>
    </source>
</evidence>
<evidence type="ECO:0000259" key="4">
    <source>
        <dbReference type="Pfam" id="PF17100"/>
    </source>
</evidence>
<dbReference type="PANTHER" id="PTHR10039">
    <property type="entry name" value="AMELOGENIN"/>
    <property type="match status" value="1"/>
</dbReference>
<dbReference type="InterPro" id="IPR027417">
    <property type="entry name" value="P-loop_NTPase"/>
</dbReference>
<keyword evidence="2" id="KW-0040">ANK repeat</keyword>
<proteinExistence type="predicted"/>
<dbReference type="InterPro" id="IPR002110">
    <property type="entry name" value="Ankyrin_rpt"/>
</dbReference>
<dbReference type="PROSITE" id="PS50088">
    <property type="entry name" value="ANK_REPEAT"/>
    <property type="match status" value="1"/>
</dbReference>
<dbReference type="EMBL" id="JAVHNR010000005">
    <property type="protein sequence ID" value="KAK6342402.1"/>
    <property type="molecule type" value="Genomic_DNA"/>
</dbReference>
<keyword evidence="7" id="KW-1185">Reference proteome</keyword>
<dbReference type="Pfam" id="PF17100">
    <property type="entry name" value="NACHT_N"/>
    <property type="match status" value="1"/>
</dbReference>
<evidence type="ECO:0000256" key="3">
    <source>
        <dbReference type="SAM" id="MobiDB-lite"/>
    </source>
</evidence>
<feature type="compositionally biased region" description="Pro residues" evidence="3">
    <location>
        <begin position="95"/>
        <end position="107"/>
    </location>
</feature>
<evidence type="ECO:0000259" key="5">
    <source>
        <dbReference type="Pfam" id="PF24883"/>
    </source>
</evidence>
<name>A0AAN8RBX5_9PEZI</name>
<dbReference type="InterPro" id="IPR056884">
    <property type="entry name" value="NPHP3-like_N"/>
</dbReference>
<evidence type="ECO:0000313" key="6">
    <source>
        <dbReference type="EMBL" id="KAK6342402.1"/>
    </source>
</evidence>
<feature type="domain" description="NWD NACHT-NTPase N-terminal" evidence="4">
    <location>
        <begin position="137"/>
        <end position="337"/>
    </location>
</feature>
<organism evidence="6 7">
    <name type="scientific">Orbilia javanica</name>
    <dbReference type="NCBI Taxonomy" id="47235"/>
    <lineage>
        <taxon>Eukaryota</taxon>
        <taxon>Fungi</taxon>
        <taxon>Dikarya</taxon>
        <taxon>Ascomycota</taxon>
        <taxon>Pezizomycotina</taxon>
        <taxon>Orbiliomycetes</taxon>
        <taxon>Orbiliales</taxon>
        <taxon>Orbiliaceae</taxon>
        <taxon>Orbilia</taxon>
    </lineage>
</organism>
<protein>
    <recommendedName>
        <fullName evidence="8">NWD NACHT-NTPase N-terminal domain-containing protein</fullName>
    </recommendedName>
</protein>
<gene>
    <name evidence="6" type="ORF">TWF718_007803</name>
</gene>
<evidence type="ECO:0008006" key="8">
    <source>
        <dbReference type="Google" id="ProtNLM"/>
    </source>
</evidence>
<evidence type="ECO:0000256" key="1">
    <source>
        <dbReference type="ARBA" id="ARBA00022737"/>
    </source>
</evidence>
<feature type="domain" description="Nephrocystin 3-like N-terminal" evidence="5">
    <location>
        <begin position="424"/>
        <end position="601"/>
    </location>
</feature>
<dbReference type="PANTHER" id="PTHR10039:SF15">
    <property type="entry name" value="NACHT DOMAIN-CONTAINING PROTEIN"/>
    <property type="match status" value="1"/>
</dbReference>
<feature type="region of interest" description="Disordered" evidence="3">
    <location>
        <begin position="95"/>
        <end position="123"/>
    </location>
</feature>
<feature type="compositionally biased region" description="Low complexity" evidence="3">
    <location>
        <begin position="108"/>
        <end position="123"/>
    </location>
</feature>
<feature type="repeat" description="ANK" evidence="2">
    <location>
        <begin position="1311"/>
        <end position="1345"/>
    </location>
</feature>
<comment type="caution">
    <text evidence="6">The sequence shown here is derived from an EMBL/GenBank/DDBJ whole genome shotgun (WGS) entry which is preliminary data.</text>
</comment>
<dbReference type="InterPro" id="IPR031359">
    <property type="entry name" value="NACHT_N"/>
</dbReference>
<evidence type="ECO:0000256" key="2">
    <source>
        <dbReference type="PROSITE-ProRule" id="PRU00023"/>
    </source>
</evidence>
<accession>A0AAN8RBX5</accession>